<dbReference type="AlphaFoldDB" id="W6QIG2"/>
<evidence type="ECO:0000313" key="2">
    <source>
        <dbReference type="Proteomes" id="UP000030686"/>
    </source>
</evidence>
<accession>W6QIG2</accession>
<protein>
    <submittedName>
        <fullName evidence="1">Genomic scaffold, ProqFM164S03</fullName>
    </submittedName>
</protein>
<organism evidence="1 2">
    <name type="scientific">Penicillium roqueforti (strain FM164)</name>
    <dbReference type="NCBI Taxonomy" id="1365484"/>
    <lineage>
        <taxon>Eukaryota</taxon>
        <taxon>Fungi</taxon>
        <taxon>Dikarya</taxon>
        <taxon>Ascomycota</taxon>
        <taxon>Pezizomycotina</taxon>
        <taxon>Eurotiomycetes</taxon>
        <taxon>Eurotiomycetidae</taxon>
        <taxon>Eurotiales</taxon>
        <taxon>Aspergillaceae</taxon>
        <taxon>Penicillium</taxon>
    </lineage>
</organism>
<gene>
    <name evidence="1" type="ORF">PROQFM164_S03g000718</name>
</gene>
<sequence>MSLYRPIVVFFFFFFFFFPATRRLDRVGIGLQGIVLQPSSQARLGCFQVGFFKR</sequence>
<reference evidence="1" key="1">
    <citation type="journal article" date="2014" name="Nat. Commun.">
        <title>Multiple recent horizontal transfers of a large genomic region in cheese making fungi.</title>
        <authorList>
            <person name="Cheeseman K."/>
            <person name="Ropars J."/>
            <person name="Renault P."/>
            <person name="Dupont J."/>
            <person name="Gouzy J."/>
            <person name="Branca A."/>
            <person name="Abraham A.L."/>
            <person name="Ceppi M."/>
            <person name="Conseiller E."/>
            <person name="Debuchy R."/>
            <person name="Malagnac F."/>
            <person name="Goarin A."/>
            <person name="Silar P."/>
            <person name="Lacoste S."/>
            <person name="Sallet E."/>
            <person name="Bensimon A."/>
            <person name="Giraud T."/>
            <person name="Brygoo Y."/>
        </authorList>
    </citation>
    <scope>NUCLEOTIDE SEQUENCE [LARGE SCALE GENOMIC DNA]</scope>
    <source>
        <strain evidence="1">FM164</strain>
    </source>
</reference>
<keyword evidence="2" id="KW-1185">Reference proteome</keyword>
<evidence type="ECO:0000313" key="1">
    <source>
        <dbReference type="EMBL" id="CDM33994.1"/>
    </source>
</evidence>
<name>W6QIG2_PENRF</name>
<dbReference type="EMBL" id="HG792017">
    <property type="protein sequence ID" value="CDM33994.1"/>
    <property type="molecule type" value="Genomic_DNA"/>
</dbReference>
<proteinExistence type="predicted"/>
<dbReference type="Proteomes" id="UP000030686">
    <property type="component" value="Unassembled WGS sequence"/>
</dbReference>